<evidence type="ECO:0000313" key="5">
    <source>
        <dbReference type="Proteomes" id="UP001597294"/>
    </source>
</evidence>
<keyword evidence="5" id="KW-1185">Reference proteome</keyword>
<dbReference type="InterPro" id="IPR016181">
    <property type="entry name" value="Acyl_CoA_acyltransferase"/>
</dbReference>
<evidence type="ECO:0000256" key="1">
    <source>
        <dbReference type="ARBA" id="ARBA00022679"/>
    </source>
</evidence>
<evidence type="ECO:0000256" key="2">
    <source>
        <dbReference type="ARBA" id="ARBA00023315"/>
    </source>
</evidence>
<protein>
    <submittedName>
        <fullName evidence="4">GNAT family acetyltransferase</fullName>
        <ecNumber evidence="4">2.3.1.-</ecNumber>
    </submittedName>
</protein>
<dbReference type="InterPro" id="IPR000182">
    <property type="entry name" value="GNAT_dom"/>
</dbReference>
<proteinExistence type="predicted"/>
<dbReference type="SUPFAM" id="SSF55729">
    <property type="entry name" value="Acyl-CoA N-acyltransferases (Nat)"/>
    <property type="match status" value="1"/>
</dbReference>
<keyword evidence="2 4" id="KW-0012">Acyltransferase</keyword>
<dbReference type="PROSITE" id="PS51186">
    <property type="entry name" value="GNAT"/>
    <property type="match status" value="1"/>
</dbReference>
<comment type="caution">
    <text evidence="4">The sequence shown here is derived from an EMBL/GenBank/DDBJ whole genome shotgun (WGS) entry which is preliminary data.</text>
</comment>
<evidence type="ECO:0000259" key="3">
    <source>
        <dbReference type="PROSITE" id="PS51186"/>
    </source>
</evidence>
<dbReference type="NCBIfam" id="NF002959">
    <property type="entry name" value="PRK03624.1"/>
    <property type="match status" value="1"/>
</dbReference>
<keyword evidence="1 4" id="KW-0808">Transferase</keyword>
<dbReference type="EMBL" id="JBHUII010000013">
    <property type="protein sequence ID" value="MFD2207644.1"/>
    <property type="molecule type" value="Genomic_DNA"/>
</dbReference>
<dbReference type="Pfam" id="PF00583">
    <property type="entry name" value="Acetyltransf_1"/>
    <property type="match status" value="1"/>
</dbReference>
<reference evidence="5" key="1">
    <citation type="journal article" date="2019" name="Int. J. Syst. Evol. Microbiol.">
        <title>The Global Catalogue of Microorganisms (GCM) 10K type strain sequencing project: providing services to taxonomists for standard genome sequencing and annotation.</title>
        <authorList>
            <consortium name="The Broad Institute Genomics Platform"/>
            <consortium name="The Broad Institute Genome Sequencing Center for Infectious Disease"/>
            <person name="Wu L."/>
            <person name="Ma J."/>
        </authorList>
    </citation>
    <scope>NUCLEOTIDE SEQUENCE [LARGE SCALE GENOMIC DNA]</scope>
    <source>
        <strain evidence="5">CGMCC 4.7192</strain>
    </source>
</reference>
<dbReference type="RefSeq" id="WP_380254500.1">
    <property type="nucleotide sequence ID" value="NZ_JBHUII010000013.1"/>
</dbReference>
<dbReference type="CDD" id="cd04301">
    <property type="entry name" value="NAT_SF"/>
    <property type="match status" value="1"/>
</dbReference>
<dbReference type="EC" id="2.3.1.-" evidence="4"/>
<gene>
    <name evidence="4" type="ORF">ACFSKO_18655</name>
</gene>
<dbReference type="InterPro" id="IPR050832">
    <property type="entry name" value="Bact_Acetyltransf"/>
</dbReference>
<feature type="domain" description="N-acetyltransferase" evidence="3">
    <location>
        <begin position="1"/>
        <end position="138"/>
    </location>
</feature>
<dbReference type="GO" id="GO:0016746">
    <property type="term" value="F:acyltransferase activity"/>
    <property type="evidence" value="ECO:0007669"/>
    <property type="project" value="UniProtKB-KW"/>
</dbReference>
<organism evidence="4 5">
    <name type="scientific">Kiloniella antarctica</name>
    <dbReference type="NCBI Taxonomy" id="1550907"/>
    <lineage>
        <taxon>Bacteria</taxon>
        <taxon>Pseudomonadati</taxon>
        <taxon>Pseudomonadota</taxon>
        <taxon>Alphaproteobacteria</taxon>
        <taxon>Rhodospirillales</taxon>
        <taxon>Kiloniellaceae</taxon>
        <taxon>Kiloniella</taxon>
    </lineage>
</organism>
<sequence>MNIRHYCDQDKNGVIKLWQEDEPTPSPWNDPIEALLKKQIFQPGLIFIAEEGGEVVGTTMAGYDGHRGWIYSVVVDPLHRRKGVAASLLVYAEAELGKLGCVKINLQVRDGNDGAVALYKSLGYSVEPRVSMGKTIEA</sequence>
<dbReference type="Gene3D" id="3.40.630.30">
    <property type="match status" value="1"/>
</dbReference>
<accession>A0ABW5BRU0</accession>
<evidence type="ECO:0000313" key="4">
    <source>
        <dbReference type="EMBL" id="MFD2207644.1"/>
    </source>
</evidence>
<dbReference type="Proteomes" id="UP001597294">
    <property type="component" value="Unassembled WGS sequence"/>
</dbReference>
<dbReference type="PANTHER" id="PTHR43877">
    <property type="entry name" value="AMINOALKYLPHOSPHONATE N-ACETYLTRANSFERASE-RELATED-RELATED"/>
    <property type="match status" value="1"/>
</dbReference>
<name>A0ABW5BRU0_9PROT</name>